<proteinExistence type="predicted"/>
<dbReference type="GO" id="GO:0005737">
    <property type="term" value="C:cytoplasm"/>
    <property type="evidence" value="ECO:0007669"/>
    <property type="project" value="UniProtKB-ARBA"/>
</dbReference>
<dbReference type="Gene3D" id="1.10.287.110">
    <property type="entry name" value="DnaJ domain"/>
    <property type="match status" value="1"/>
</dbReference>
<name>A0A915EY09_9CEST</name>
<reference evidence="9" key="1">
    <citation type="submission" date="2022-11" db="UniProtKB">
        <authorList>
            <consortium name="WormBaseParasite"/>
        </authorList>
    </citation>
    <scope>IDENTIFICATION</scope>
</reference>
<evidence type="ECO:0000256" key="5">
    <source>
        <dbReference type="ARBA" id="ARBA00023288"/>
    </source>
</evidence>
<evidence type="ECO:0000256" key="6">
    <source>
        <dbReference type="SAM" id="MobiDB-lite"/>
    </source>
</evidence>
<dbReference type="Proteomes" id="UP000887562">
    <property type="component" value="Unplaced"/>
</dbReference>
<sequence length="314" mass="35001">MVSPPVSPGAASTESRAGIRDPRKLSTKGESLYELLGISKDATPEEIRRAYRRLALRCHPDKNPDDPKAGEKFAELNRANVILSDETKKEIYDKYGSYGIYVSETVGDEAAMTYLRLNNPCLKCLCITFFILTGCCCCLCCCFCCSCCRKAPEEDLLDIPPDSDDEMYQSTGNRGDAYILGANCAAATLRLHLGHISSVDKTGLSVFRYFASHRPSPILYIFSTFLRFCLPSACVGICVHSPNQTFLDKLTATTATTYFLTFFSPHISLSTNRSLYFVRTILAAQSRNNFLEHCLLYDLRLASGASWKFLRRAE</sequence>
<dbReference type="AlphaFoldDB" id="A0A915EY09"/>
<comment type="subcellular location">
    <subcellularLocation>
        <location evidence="1">Membrane</location>
        <topology evidence="1">Lipid-anchor</topology>
    </subcellularLocation>
</comment>
<keyword evidence="8" id="KW-1185">Reference proteome</keyword>
<evidence type="ECO:0000313" key="8">
    <source>
        <dbReference type="Proteomes" id="UP000887562"/>
    </source>
</evidence>
<keyword evidence="5" id="KW-0449">Lipoprotein</keyword>
<keyword evidence="2" id="KW-0472">Membrane</keyword>
<evidence type="ECO:0000256" key="3">
    <source>
        <dbReference type="ARBA" id="ARBA00023139"/>
    </source>
</evidence>
<accession>A0A915EY09</accession>
<evidence type="ECO:0000256" key="1">
    <source>
        <dbReference type="ARBA" id="ARBA00004635"/>
    </source>
</evidence>
<dbReference type="Pfam" id="PF00226">
    <property type="entry name" value="DnaJ"/>
    <property type="match status" value="1"/>
</dbReference>
<evidence type="ECO:0000259" key="7">
    <source>
        <dbReference type="PROSITE" id="PS50076"/>
    </source>
</evidence>
<evidence type="ECO:0000256" key="4">
    <source>
        <dbReference type="ARBA" id="ARBA00023186"/>
    </source>
</evidence>
<dbReference type="PANTHER" id="PTHR44027">
    <property type="entry name" value="DNAJ HOMOLOG SUBFAMILY C MEMBER 5 HOMOLOG"/>
    <property type="match status" value="1"/>
</dbReference>
<organism evidence="8 9">
    <name type="scientific">Echinococcus canadensis</name>
    <dbReference type="NCBI Taxonomy" id="519352"/>
    <lineage>
        <taxon>Eukaryota</taxon>
        <taxon>Metazoa</taxon>
        <taxon>Spiralia</taxon>
        <taxon>Lophotrochozoa</taxon>
        <taxon>Platyhelminthes</taxon>
        <taxon>Cestoda</taxon>
        <taxon>Eucestoda</taxon>
        <taxon>Cyclophyllidea</taxon>
        <taxon>Taeniidae</taxon>
        <taxon>Echinococcus</taxon>
        <taxon>Echinococcus canadensis group</taxon>
    </lineage>
</organism>
<evidence type="ECO:0000256" key="2">
    <source>
        <dbReference type="ARBA" id="ARBA00023136"/>
    </source>
</evidence>
<keyword evidence="4" id="KW-0143">Chaperone</keyword>
<feature type="domain" description="J" evidence="7">
    <location>
        <begin position="31"/>
        <end position="96"/>
    </location>
</feature>
<dbReference type="InterPro" id="IPR051434">
    <property type="entry name" value="DnaJ_C_subfamily_member5"/>
</dbReference>
<dbReference type="GO" id="GO:0016020">
    <property type="term" value="C:membrane"/>
    <property type="evidence" value="ECO:0007669"/>
    <property type="project" value="UniProtKB-SubCell"/>
</dbReference>
<dbReference type="SMART" id="SM00271">
    <property type="entry name" value="DnaJ"/>
    <property type="match status" value="1"/>
</dbReference>
<dbReference type="CDD" id="cd06257">
    <property type="entry name" value="DnaJ"/>
    <property type="match status" value="1"/>
</dbReference>
<keyword evidence="3" id="KW-0564">Palmitate</keyword>
<dbReference type="PANTHER" id="PTHR44027:SF7">
    <property type="entry name" value="DNAJ HOMOLOG SUBFAMILY C MEMBER 5 HOMOLOG"/>
    <property type="match status" value="1"/>
</dbReference>
<dbReference type="SUPFAM" id="SSF46565">
    <property type="entry name" value="Chaperone J-domain"/>
    <property type="match status" value="1"/>
</dbReference>
<feature type="region of interest" description="Disordered" evidence="6">
    <location>
        <begin position="1"/>
        <end position="25"/>
    </location>
</feature>
<dbReference type="InterPro" id="IPR001623">
    <property type="entry name" value="DnaJ_domain"/>
</dbReference>
<protein>
    <submittedName>
        <fullName evidence="9">J domain-containing protein</fullName>
    </submittedName>
</protein>
<evidence type="ECO:0000313" key="9">
    <source>
        <dbReference type="WBParaSite" id="maker-E.canG7_contigs_8560-snap-gene-0.40-mRNA-1"/>
    </source>
</evidence>
<dbReference type="PRINTS" id="PR00625">
    <property type="entry name" value="JDOMAIN"/>
</dbReference>
<dbReference type="PROSITE" id="PS50076">
    <property type="entry name" value="DNAJ_2"/>
    <property type="match status" value="1"/>
</dbReference>
<dbReference type="WBParaSite" id="maker-E.canG7_contigs_8560-snap-gene-0.40-mRNA-1">
    <property type="protein sequence ID" value="maker-E.canG7_contigs_8560-snap-gene-0.40-mRNA-1"/>
    <property type="gene ID" value="EcG7_04087"/>
</dbReference>
<dbReference type="InterPro" id="IPR036869">
    <property type="entry name" value="J_dom_sf"/>
</dbReference>